<dbReference type="EMBL" id="BOVK01000048">
    <property type="protein sequence ID" value="GIQ70423.1"/>
    <property type="molecule type" value="Genomic_DNA"/>
</dbReference>
<comment type="pathway">
    <text evidence="1 4">Purine metabolism; IMP biosynthesis via de novo pathway; N(2)-formyl-N(1)-(5-phospho-D-ribosyl)glycinamide from N(1)-(5-phospho-D-ribosyl)glycinamide (10-formyl THF route): step 1/1.</text>
</comment>
<keyword evidence="3 4" id="KW-0658">Purine biosynthesis</keyword>
<proteinExistence type="inferred from homology"/>
<comment type="caution">
    <text evidence="6">The sequence shown here is derived from an EMBL/GenBank/DDBJ whole genome shotgun (WGS) entry which is preliminary data.</text>
</comment>
<name>A0A8J4H3R7_9BACL</name>
<dbReference type="AlphaFoldDB" id="A0A8J4H3R7"/>
<reference evidence="6" key="1">
    <citation type="submission" date="2021-04" db="EMBL/GenBank/DDBJ databases">
        <title>Draft genome sequence of Xylanibacillus composti strain K13.</title>
        <authorList>
            <person name="Uke A."/>
            <person name="Chhe C."/>
            <person name="Baramee S."/>
            <person name="Kosugi A."/>
        </authorList>
    </citation>
    <scope>NUCLEOTIDE SEQUENCE</scope>
    <source>
        <strain evidence="6">K13</strain>
    </source>
</reference>
<evidence type="ECO:0000313" key="6">
    <source>
        <dbReference type="EMBL" id="GIQ70423.1"/>
    </source>
</evidence>
<dbReference type="UniPathway" id="UPA00074">
    <property type="reaction ID" value="UER00126"/>
</dbReference>
<dbReference type="SUPFAM" id="SSF53328">
    <property type="entry name" value="Formyltransferase"/>
    <property type="match status" value="1"/>
</dbReference>
<dbReference type="HAMAP" id="MF_01930">
    <property type="entry name" value="PurN"/>
    <property type="match status" value="1"/>
</dbReference>
<feature type="active site" description="Proton donor" evidence="4">
    <location>
        <position position="124"/>
    </location>
</feature>
<keyword evidence="2 4" id="KW-0808">Transferase</keyword>
<dbReference type="InterPro" id="IPR002376">
    <property type="entry name" value="Formyl_transf_N"/>
</dbReference>
<dbReference type="Gene3D" id="3.40.50.170">
    <property type="entry name" value="Formyl transferase, N-terminal domain"/>
    <property type="match status" value="1"/>
</dbReference>
<sequence>MMPGPQTEQGRQAPGKLRIAVFASGSGSNFQAIADQAASGQLDVQVELLVCDRPGAYVIERAEKAGVPAFVFSPKDYGSREDYERVLLDKLRERQIDLVVLAGYMRLLTPVLVEPYYGRMINIHPSLLPAFPGTHGARDALEYGVKVTGVTVHFVDLGMDTGPIIAQEPVPIQEGDTEDTLIERIHQVERELYPRVIGWMQQGRVQLKDRKVAVLAE</sequence>
<comment type="similarity">
    <text evidence="4">Belongs to the GART family.</text>
</comment>
<keyword evidence="7" id="KW-1185">Reference proteome</keyword>
<feature type="binding site" evidence="4">
    <location>
        <position position="122"/>
    </location>
    <ligand>
        <name>(6R)-10-formyltetrahydrofolate</name>
        <dbReference type="ChEBI" id="CHEBI:195366"/>
    </ligand>
</feature>
<dbReference type="CDD" id="cd08645">
    <property type="entry name" value="FMT_core_GART"/>
    <property type="match status" value="1"/>
</dbReference>
<evidence type="ECO:0000256" key="3">
    <source>
        <dbReference type="ARBA" id="ARBA00022755"/>
    </source>
</evidence>
<comment type="catalytic activity">
    <reaction evidence="4">
        <text>N(1)-(5-phospho-beta-D-ribosyl)glycinamide + (6R)-10-formyltetrahydrofolate = N(2)-formyl-N(1)-(5-phospho-beta-D-ribosyl)glycinamide + (6S)-5,6,7,8-tetrahydrofolate + H(+)</text>
        <dbReference type="Rhea" id="RHEA:15053"/>
        <dbReference type="ChEBI" id="CHEBI:15378"/>
        <dbReference type="ChEBI" id="CHEBI:57453"/>
        <dbReference type="ChEBI" id="CHEBI:143788"/>
        <dbReference type="ChEBI" id="CHEBI:147286"/>
        <dbReference type="ChEBI" id="CHEBI:195366"/>
        <dbReference type="EC" id="2.1.2.2"/>
    </reaction>
</comment>
<dbReference type="FunFam" id="3.40.50.170:FF:000007">
    <property type="entry name" value="Phosphoribosylglycinamide formyltransferase"/>
    <property type="match status" value="1"/>
</dbReference>
<organism evidence="6 7">
    <name type="scientific">Xylanibacillus composti</name>
    <dbReference type="NCBI Taxonomy" id="1572762"/>
    <lineage>
        <taxon>Bacteria</taxon>
        <taxon>Bacillati</taxon>
        <taxon>Bacillota</taxon>
        <taxon>Bacilli</taxon>
        <taxon>Bacillales</taxon>
        <taxon>Paenibacillaceae</taxon>
        <taxon>Xylanibacillus</taxon>
    </lineage>
</organism>
<dbReference type="Proteomes" id="UP000677918">
    <property type="component" value="Unassembled WGS sequence"/>
</dbReference>
<dbReference type="GO" id="GO:0004644">
    <property type="term" value="F:phosphoribosylglycinamide formyltransferase activity"/>
    <property type="evidence" value="ECO:0007669"/>
    <property type="project" value="UniProtKB-UniRule"/>
</dbReference>
<feature type="domain" description="Formyl transferase N-terminal" evidence="5">
    <location>
        <begin position="18"/>
        <end position="197"/>
    </location>
</feature>
<dbReference type="InterPro" id="IPR004607">
    <property type="entry name" value="GART"/>
</dbReference>
<dbReference type="InterPro" id="IPR036477">
    <property type="entry name" value="Formyl_transf_N_sf"/>
</dbReference>
<feature type="binding site" evidence="4">
    <location>
        <begin position="27"/>
        <end position="29"/>
    </location>
    <ligand>
        <name>N(1)-(5-phospho-beta-D-ribosyl)glycinamide</name>
        <dbReference type="ChEBI" id="CHEBI:143788"/>
    </ligand>
</feature>
<accession>A0A8J4H3R7</accession>
<protein>
    <recommendedName>
        <fullName evidence="4">Phosphoribosylglycinamide formyltransferase</fullName>
        <ecNumber evidence="4">2.1.2.2</ecNumber>
    </recommendedName>
    <alternativeName>
        <fullName evidence="4">5'-phosphoribosylglycinamide transformylase</fullName>
    </alternativeName>
    <alternativeName>
        <fullName evidence="4">GAR transformylase</fullName>
        <shortName evidence="4">GART</shortName>
    </alternativeName>
</protein>
<evidence type="ECO:0000313" key="7">
    <source>
        <dbReference type="Proteomes" id="UP000677918"/>
    </source>
</evidence>
<feature type="site" description="Raises pKa of active site His" evidence="4">
    <location>
        <position position="160"/>
    </location>
</feature>
<feature type="binding site" evidence="4">
    <location>
        <begin position="105"/>
        <end position="108"/>
    </location>
    <ligand>
        <name>(6R)-10-formyltetrahydrofolate</name>
        <dbReference type="ChEBI" id="CHEBI:195366"/>
    </ligand>
</feature>
<dbReference type="NCBIfam" id="TIGR00639">
    <property type="entry name" value="PurN"/>
    <property type="match status" value="1"/>
</dbReference>
<evidence type="ECO:0000256" key="1">
    <source>
        <dbReference type="ARBA" id="ARBA00005054"/>
    </source>
</evidence>
<gene>
    <name evidence="4 6" type="primary">purN</name>
    <name evidence="6" type="ORF">XYCOK13_32470</name>
</gene>
<evidence type="ECO:0000259" key="5">
    <source>
        <dbReference type="Pfam" id="PF00551"/>
    </source>
</evidence>
<dbReference type="PANTHER" id="PTHR43369">
    <property type="entry name" value="PHOSPHORIBOSYLGLYCINAMIDE FORMYLTRANSFERASE"/>
    <property type="match status" value="1"/>
</dbReference>
<dbReference type="GO" id="GO:0006189">
    <property type="term" value="P:'de novo' IMP biosynthetic process"/>
    <property type="evidence" value="ECO:0007669"/>
    <property type="project" value="UniProtKB-UniRule"/>
</dbReference>
<evidence type="ECO:0000256" key="2">
    <source>
        <dbReference type="ARBA" id="ARBA00022679"/>
    </source>
</evidence>
<evidence type="ECO:0000256" key="4">
    <source>
        <dbReference type="HAMAP-Rule" id="MF_01930"/>
    </source>
</evidence>
<feature type="binding site" evidence="4">
    <location>
        <position position="80"/>
    </location>
    <ligand>
        <name>(6R)-10-formyltetrahydrofolate</name>
        <dbReference type="ChEBI" id="CHEBI:195366"/>
    </ligand>
</feature>
<comment type="function">
    <text evidence="4">Catalyzes the transfer of a formyl group from 10-formyltetrahydrofolate to 5-phospho-ribosyl-glycinamide (GAR), producing 5-phospho-ribosyl-N-formylglycinamide (FGAR) and tetrahydrofolate.</text>
</comment>
<dbReference type="PANTHER" id="PTHR43369:SF2">
    <property type="entry name" value="PHOSPHORIBOSYLGLYCINAMIDE FORMYLTRANSFERASE"/>
    <property type="match status" value="1"/>
</dbReference>
<dbReference type="EC" id="2.1.2.2" evidence="4"/>
<dbReference type="GO" id="GO:0005829">
    <property type="term" value="C:cytosol"/>
    <property type="evidence" value="ECO:0007669"/>
    <property type="project" value="TreeGrafter"/>
</dbReference>
<dbReference type="Pfam" id="PF00551">
    <property type="entry name" value="Formyl_trans_N"/>
    <property type="match status" value="1"/>
</dbReference>